<reference evidence="2" key="1">
    <citation type="journal article" date="2023" name="Science">
        <title>Genome structures resolve the early diversification of teleost fishes.</title>
        <authorList>
            <person name="Parey E."/>
            <person name="Louis A."/>
            <person name="Montfort J."/>
            <person name="Bouchez O."/>
            <person name="Roques C."/>
            <person name="Iampietro C."/>
            <person name="Lluch J."/>
            <person name="Castinel A."/>
            <person name="Donnadieu C."/>
            <person name="Desvignes T."/>
            <person name="Floi Bucao C."/>
            <person name="Jouanno E."/>
            <person name="Wen M."/>
            <person name="Mejri S."/>
            <person name="Dirks R."/>
            <person name="Jansen H."/>
            <person name="Henkel C."/>
            <person name="Chen W.J."/>
            <person name="Zahm M."/>
            <person name="Cabau C."/>
            <person name="Klopp C."/>
            <person name="Thompson A.W."/>
            <person name="Robinson-Rechavi M."/>
            <person name="Braasch I."/>
            <person name="Lecointre G."/>
            <person name="Bobe J."/>
            <person name="Postlethwait J.H."/>
            <person name="Berthelot C."/>
            <person name="Roest Crollius H."/>
            <person name="Guiguen Y."/>
        </authorList>
    </citation>
    <scope>NUCLEOTIDE SEQUENCE</scope>
    <source>
        <strain evidence="2">NC1722</strain>
    </source>
</reference>
<keyword evidence="3" id="KW-1185">Reference proteome</keyword>
<evidence type="ECO:0000313" key="3">
    <source>
        <dbReference type="Proteomes" id="UP001221898"/>
    </source>
</evidence>
<accession>A0AAD7RN71</accession>
<organism evidence="2 3">
    <name type="scientific">Aldrovandia affinis</name>
    <dbReference type="NCBI Taxonomy" id="143900"/>
    <lineage>
        <taxon>Eukaryota</taxon>
        <taxon>Metazoa</taxon>
        <taxon>Chordata</taxon>
        <taxon>Craniata</taxon>
        <taxon>Vertebrata</taxon>
        <taxon>Euteleostomi</taxon>
        <taxon>Actinopterygii</taxon>
        <taxon>Neopterygii</taxon>
        <taxon>Teleostei</taxon>
        <taxon>Notacanthiformes</taxon>
        <taxon>Halosauridae</taxon>
        <taxon>Aldrovandia</taxon>
    </lineage>
</organism>
<evidence type="ECO:0000313" key="2">
    <source>
        <dbReference type="EMBL" id="KAJ8387398.1"/>
    </source>
</evidence>
<dbReference type="AlphaFoldDB" id="A0AAD7RN71"/>
<proteinExistence type="predicted"/>
<name>A0AAD7RN71_9TELE</name>
<protein>
    <submittedName>
        <fullName evidence="2">Uncharacterized protein</fullName>
    </submittedName>
</protein>
<comment type="caution">
    <text evidence="2">The sequence shown here is derived from an EMBL/GenBank/DDBJ whole genome shotgun (WGS) entry which is preliminary data.</text>
</comment>
<feature type="region of interest" description="Disordered" evidence="1">
    <location>
        <begin position="51"/>
        <end position="72"/>
    </location>
</feature>
<dbReference type="Proteomes" id="UP001221898">
    <property type="component" value="Unassembled WGS sequence"/>
</dbReference>
<gene>
    <name evidence="2" type="ORF">AAFF_G00157750</name>
</gene>
<sequence length="117" mass="12378">MPPPGPSPRASLQPPSRGLMKAALQEVAGIRHVAASRPRGCIVLDLCVTPPKRRSSANTRPGRLGRLPSPCVPAPPTTLIENAKPHRCSQLRGAEWPLGDPGCSWTSDQADTAIAFT</sequence>
<dbReference type="EMBL" id="JAINUG010000212">
    <property type="protein sequence ID" value="KAJ8387398.1"/>
    <property type="molecule type" value="Genomic_DNA"/>
</dbReference>
<evidence type="ECO:0000256" key="1">
    <source>
        <dbReference type="SAM" id="MobiDB-lite"/>
    </source>
</evidence>